<dbReference type="GO" id="GO:0004252">
    <property type="term" value="F:serine-type endopeptidase activity"/>
    <property type="evidence" value="ECO:0007669"/>
    <property type="project" value="InterPro"/>
</dbReference>
<dbReference type="Proteomes" id="UP001138768">
    <property type="component" value="Unassembled WGS sequence"/>
</dbReference>
<feature type="disulfide bond" evidence="8">
    <location>
        <begin position="45"/>
        <end position="270"/>
    </location>
</feature>
<keyword evidence="5" id="KW-0378">Hydrolase</keyword>
<feature type="disulfide bond" evidence="8">
    <location>
        <begin position="190"/>
        <end position="237"/>
    </location>
</feature>
<keyword evidence="7" id="KW-0482">Metalloprotease</keyword>
<proteinExistence type="predicted"/>
<dbReference type="PIRSF" id="PIRSF018455">
    <property type="entry name" value="MepA"/>
    <property type="match status" value="1"/>
</dbReference>
<evidence type="ECO:0000313" key="12">
    <source>
        <dbReference type="Proteomes" id="UP001138768"/>
    </source>
</evidence>
<dbReference type="InterPro" id="IPR005073">
    <property type="entry name" value="Peptidase_M74"/>
</dbReference>
<name>A0A9X0W8C6_9GAMM</name>
<dbReference type="InterPro" id="IPR009045">
    <property type="entry name" value="Zn_M74/Hedgehog-like"/>
</dbReference>
<evidence type="ECO:0000256" key="8">
    <source>
        <dbReference type="PIRSR" id="PIRSR018455-2"/>
    </source>
</evidence>
<feature type="region of interest" description="Disordered" evidence="9">
    <location>
        <begin position="248"/>
        <end position="275"/>
    </location>
</feature>
<dbReference type="GO" id="GO:0006508">
    <property type="term" value="P:proteolysis"/>
    <property type="evidence" value="ECO:0007669"/>
    <property type="project" value="UniProtKB-KW"/>
</dbReference>
<keyword evidence="8" id="KW-1015">Disulfide bond</keyword>
<dbReference type="GO" id="GO:0046872">
    <property type="term" value="F:metal ion binding"/>
    <property type="evidence" value="ECO:0007669"/>
    <property type="project" value="UniProtKB-KW"/>
</dbReference>
<reference evidence="11 12" key="1">
    <citation type="journal article" date="2020" name="Microorganisms">
        <title>Osmotic Adaptation and Compatible Solute Biosynthesis of Phototrophic Bacteria as Revealed from Genome Analyses.</title>
        <authorList>
            <person name="Imhoff J.F."/>
            <person name="Rahn T."/>
            <person name="Kunzel S."/>
            <person name="Keller A."/>
            <person name="Neulinger S.C."/>
        </authorList>
    </citation>
    <scope>NUCLEOTIDE SEQUENCE [LARGE SCALE GENOMIC DNA]</scope>
    <source>
        <strain evidence="11 12">DSM 25653</strain>
    </source>
</reference>
<keyword evidence="12" id="KW-1185">Reference proteome</keyword>
<evidence type="ECO:0000256" key="6">
    <source>
        <dbReference type="ARBA" id="ARBA00022833"/>
    </source>
</evidence>
<dbReference type="SUPFAM" id="SSF55166">
    <property type="entry name" value="Hedgehog/DD-peptidase"/>
    <property type="match status" value="1"/>
</dbReference>
<evidence type="ECO:0000256" key="3">
    <source>
        <dbReference type="ARBA" id="ARBA00022729"/>
    </source>
</evidence>
<feature type="signal peptide" evidence="10">
    <location>
        <begin position="1"/>
        <end position="19"/>
    </location>
</feature>
<organism evidence="11 12">
    <name type="scientific">Lamprobacter modestohalophilus</name>
    <dbReference type="NCBI Taxonomy" id="1064514"/>
    <lineage>
        <taxon>Bacteria</taxon>
        <taxon>Pseudomonadati</taxon>
        <taxon>Pseudomonadota</taxon>
        <taxon>Gammaproteobacteria</taxon>
        <taxon>Chromatiales</taxon>
        <taxon>Chromatiaceae</taxon>
        <taxon>Lamprobacter</taxon>
    </lineage>
</organism>
<keyword evidence="1" id="KW-0645">Protease</keyword>
<dbReference type="EMBL" id="NRRY01000014">
    <property type="protein sequence ID" value="MBK1618863.1"/>
    <property type="molecule type" value="Genomic_DNA"/>
</dbReference>
<keyword evidence="3 10" id="KW-0732">Signal</keyword>
<dbReference type="NCBIfam" id="NF006947">
    <property type="entry name" value="PRK09429.1"/>
    <property type="match status" value="1"/>
</dbReference>
<dbReference type="AlphaFoldDB" id="A0A9X0W8C6"/>
<protein>
    <submittedName>
        <fullName evidence="11">Penicillin-insensitive murein endopeptidase</fullName>
    </submittedName>
</protein>
<evidence type="ECO:0000256" key="9">
    <source>
        <dbReference type="SAM" id="MobiDB-lite"/>
    </source>
</evidence>
<evidence type="ECO:0000256" key="5">
    <source>
        <dbReference type="ARBA" id="ARBA00022801"/>
    </source>
</evidence>
<evidence type="ECO:0000313" key="11">
    <source>
        <dbReference type="EMBL" id="MBK1618863.1"/>
    </source>
</evidence>
<dbReference type="GO" id="GO:0008237">
    <property type="term" value="F:metallopeptidase activity"/>
    <property type="evidence" value="ECO:0007669"/>
    <property type="project" value="UniProtKB-KW"/>
</dbReference>
<evidence type="ECO:0000256" key="1">
    <source>
        <dbReference type="ARBA" id="ARBA00022670"/>
    </source>
</evidence>
<evidence type="ECO:0000256" key="4">
    <source>
        <dbReference type="ARBA" id="ARBA00022764"/>
    </source>
</evidence>
<sequence>MGAVFAGLLSMLVLETSLAAETPWSQVKTTATGRVESIGGPSNGCLRGALALPPNGEGFVSIRRHRNRYYGHVKTIGLIEALGAAVSEHTGGRLIMIGDLAQPRGGRMSSSHVSHQNGLDVDIWLTLADSPRQAWQDTPEARDPPSLLGKHGLQPSQAWGADQAFLIKRAAEHPDVDRILVNPGIKRALCRSDPDAPWLRKLRPWWGHDAHMHVRLKCPTDSPSCQGQAPIARGSGCGSELAWWFSPQSRSPSGGSSAKAKPRPQPPAACLSLLK</sequence>
<gene>
    <name evidence="11" type="ORF">CKO42_10545</name>
</gene>
<feature type="chain" id="PRO_5040921251" evidence="10">
    <location>
        <begin position="20"/>
        <end position="275"/>
    </location>
</feature>
<accession>A0A9X0W8C6</accession>
<keyword evidence="2" id="KW-0479">Metal-binding</keyword>
<feature type="compositionally biased region" description="Low complexity" evidence="9">
    <location>
        <begin position="248"/>
        <end position="259"/>
    </location>
</feature>
<dbReference type="GO" id="GO:0030288">
    <property type="term" value="C:outer membrane-bounded periplasmic space"/>
    <property type="evidence" value="ECO:0007669"/>
    <property type="project" value="InterPro"/>
</dbReference>
<dbReference type="Gene3D" id="3.30.1380.10">
    <property type="match status" value="1"/>
</dbReference>
<evidence type="ECO:0000256" key="2">
    <source>
        <dbReference type="ARBA" id="ARBA00022723"/>
    </source>
</evidence>
<keyword evidence="4" id="KW-0574">Periplasm</keyword>
<evidence type="ECO:0000256" key="7">
    <source>
        <dbReference type="ARBA" id="ARBA00023049"/>
    </source>
</evidence>
<keyword evidence="6" id="KW-0862">Zinc</keyword>
<feature type="disulfide bond" evidence="8">
    <location>
        <begin position="218"/>
        <end position="225"/>
    </location>
</feature>
<dbReference type="Pfam" id="PF03411">
    <property type="entry name" value="Peptidase_M74"/>
    <property type="match status" value="1"/>
</dbReference>
<evidence type="ECO:0000256" key="10">
    <source>
        <dbReference type="SAM" id="SignalP"/>
    </source>
</evidence>
<comment type="caution">
    <text evidence="11">The sequence shown here is derived from an EMBL/GenBank/DDBJ whole genome shotgun (WGS) entry which is preliminary data.</text>
</comment>